<evidence type="ECO:0000313" key="17">
    <source>
        <dbReference type="EMBL" id="MCZ0863639.1"/>
    </source>
</evidence>
<feature type="domain" description="Penicillin-binding protein transpeptidase" evidence="15">
    <location>
        <begin position="267"/>
        <end position="604"/>
    </location>
</feature>
<evidence type="ECO:0000256" key="13">
    <source>
        <dbReference type="ARBA" id="ARBA00023316"/>
    </source>
</evidence>
<dbReference type="AlphaFoldDB" id="A0A9J6RHF3"/>
<dbReference type="PANTHER" id="PTHR30627:SF2">
    <property type="entry name" value="PEPTIDOGLYCAN D,D-TRANSPEPTIDASE MRDA"/>
    <property type="match status" value="1"/>
</dbReference>
<dbReference type="HAMAP" id="MF_02081">
    <property type="entry name" value="MrdA_transpept"/>
    <property type="match status" value="1"/>
</dbReference>
<dbReference type="EC" id="3.4.16.4" evidence="14"/>
<dbReference type="Gene3D" id="3.40.710.10">
    <property type="entry name" value="DD-peptidase/beta-lactamase superfamily"/>
    <property type="match status" value="1"/>
</dbReference>
<keyword evidence="4 14" id="KW-0997">Cell inner membrane</keyword>
<feature type="binding site" evidence="14">
    <location>
        <position position="365"/>
    </location>
    <ligand>
        <name>Zn(2+)</name>
        <dbReference type="ChEBI" id="CHEBI:29105"/>
    </ligand>
</feature>
<feature type="binding site" evidence="14">
    <location>
        <position position="350"/>
    </location>
    <ligand>
        <name>Zn(2+)</name>
        <dbReference type="ChEBI" id="CHEBI:29105"/>
    </ligand>
</feature>
<evidence type="ECO:0000313" key="18">
    <source>
        <dbReference type="Proteomes" id="UP001069090"/>
    </source>
</evidence>
<keyword evidence="12 14" id="KW-0472">Membrane</keyword>
<dbReference type="InterPro" id="IPR005311">
    <property type="entry name" value="PBP_dimer"/>
</dbReference>
<keyword evidence="5 14" id="KW-0121">Carboxypeptidase</keyword>
<dbReference type="RefSeq" id="WP_258329787.1">
    <property type="nucleotide sequence ID" value="NZ_JAPTGG010000001.1"/>
</dbReference>
<dbReference type="NCBIfam" id="TIGR03423">
    <property type="entry name" value="pbp2_mrdA"/>
    <property type="match status" value="1"/>
</dbReference>
<dbReference type="GO" id="GO:0008658">
    <property type="term" value="F:penicillin binding"/>
    <property type="evidence" value="ECO:0007669"/>
    <property type="project" value="UniProtKB-UniRule"/>
</dbReference>
<dbReference type="InterPro" id="IPR050515">
    <property type="entry name" value="Beta-lactam/transpept"/>
</dbReference>
<comment type="similarity">
    <text evidence="14">Belongs to the transpeptidase family. MrdA subfamily.</text>
</comment>
<dbReference type="InterPro" id="IPR017790">
    <property type="entry name" value="Penicillin-binding_protein_2"/>
</dbReference>
<keyword evidence="18" id="KW-1185">Reference proteome</keyword>
<dbReference type="SUPFAM" id="SSF56519">
    <property type="entry name" value="Penicillin binding protein dimerisation domain"/>
    <property type="match status" value="1"/>
</dbReference>
<protein>
    <recommendedName>
        <fullName evidence="14">Peptidoglycan D,D-transpeptidase MrdA</fullName>
        <ecNumber evidence="14">3.4.16.4</ecNumber>
    </recommendedName>
    <alternativeName>
        <fullName evidence="14">Penicillin-binding protein 2</fullName>
        <shortName evidence="14">PBP-2</shortName>
    </alternativeName>
</protein>
<comment type="pathway">
    <text evidence="14">Cell wall biogenesis; peptidoglycan biosynthesis.</text>
</comment>
<proteinExistence type="inferred from homology"/>
<evidence type="ECO:0000256" key="9">
    <source>
        <dbReference type="ARBA" id="ARBA00022960"/>
    </source>
</evidence>
<reference evidence="17 18" key="1">
    <citation type="submission" date="2022-12" db="EMBL/GenBank/DDBJ databases">
        <title>Dasania phycosphaerae sp. nov., isolated from particulate material of the south coast of Korea.</title>
        <authorList>
            <person name="Jiang Y."/>
        </authorList>
    </citation>
    <scope>NUCLEOTIDE SEQUENCE [LARGE SCALE GENOMIC DNA]</scope>
    <source>
        <strain evidence="17 18">GY-19</strain>
    </source>
</reference>
<keyword evidence="7 14" id="KW-0812">Transmembrane</keyword>
<dbReference type="Gene3D" id="3.90.1310.10">
    <property type="entry name" value="Penicillin-binding protein 2a (Domain 2)"/>
    <property type="match status" value="1"/>
</dbReference>
<feature type="domain" description="Penicillin-binding protein dimerisation" evidence="16">
    <location>
        <begin position="64"/>
        <end position="235"/>
    </location>
</feature>
<dbReference type="GO" id="GO:0005886">
    <property type="term" value="C:plasma membrane"/>
    <property type="evidence" value="ECO:0007669"/>
    <property type="project" value="UniProtKB-SubCell"/>
</dbReference>
<dbReference type="Pfam" id="PF00905">
    <property type="entry name" value="Transpeptidase"/>
    <property type="match status" value="1"/>
</dbReference>
<evidence type="ECO:0000256" key="10">
    <source>
        <dbReference type="ARBA" id="ARBA00022984"/>
    </source>
</evidence>
<comment type="caution">
    <text evidence="17">The sequence shown here is derived from an EMBL/GenBank/DDBJ whole genome shotgun (WGS) entry which is preliminary data.</text>
</comment>
<keyword evidence="8 14" id="KW-0378">Hydrolase</keyword>
<keyword evidence="6 14" id="KW-0645">Protease</keyword>
<keyword evidence="10 14" id="KW-0573">Peptidoglycan synthesis</keyword>
<feature type="active site" description="Acyl-ester intermediate" evidence="14">
    <location>
        <position position="326"/>
    </location>
</feature>
<dbReference type="Gene3D" id="3.30.1390.30">
    <property type="entry name" value="Penicillin-binding protein 2a, domain 3"/>
    <property type="match status" value="1"/>
</dbReference>
<evidence type="ECO:0000256" key="2">
    <source>
        <dbReference type="ARBA" id="ARBA00004236"/>
    </source>
</evidence>
<dbReference type="GO" id="GO:0071972">
    <property type="term" value="F:peptidoglycan L,D-transpeptidase activity"/>
    <property type="evidence" value="ECO:0007669"/>
    <property type="project" value="TreeGrafter"/>
</dbReference>
<evidence type="ECO:0000256" key="7">
    <source>
        <dbReference type="ARBA" id="ARBA00022692"/>
    </source>
</evidence>
<evidence type="ECO:0000256" key="4">
    <source>
        <dbReference type="ARBA" id="ARBA00022519"/>
    </source>
</evidence>
<evidence type="ECO:0000256" key="6">
    <source>
        <dbReference type="ARBA" id="ARBA00022670"/>
    </source>
</evidence>
<dbReference type="EMBL" id="JAPTGG010000001">
    <property type="protein sequence ID" value="MCZ0863639.1"/>
    <property type="molecule type" value="Genomic_DNA"/>
</dbReference>
<keyword evidence="14" id="KW-0862">Zinc</keyword>
<dbReference type="GO" id="GO:0009002">
    <property type="term" value="F:serine-type D-Ala-D-Ala carboxypeptidase activity"/>
    <property type="evidence" value="ECO:0007669"/>
    <property type="project" value="UniProtKB-UniRule"/>
</dbReference>
<comment type="catalytic activity">
    <reaction evidence="14">
        <text>Preferential cleavage: (Ac)2-L-Lys-D-Ala-|-D-Ala. Also transpeptidation of peptidyl-alanyl moieties that are N-acyl substituents of D-alanine.</text>
        <dbReference type="EC" id="3.4.16.4"/>
    </reaction>
</comment>
<evidence type="ECO:0000256" key="1">
    <source>
        <dbReference type="ARBA" id="ARBA00004167"/>
    </source>
</evidence>
<dbReference type="InterPro" id="IPR036138">
    <property type="entry name" value="PBP_dimer_sf"/>
</dbReference>
<dbReference type="GO" id="GO:0071555">
    <property type="term" value="P:cell wall organization"/>
    <property type="evidence" value="ECO:0007669"/>
    <property type="project" value="UniProtKB-KW"/>
</dbReference>
<feature type="binding site" evidence="14">
    <location>
        <position position="389"/>
    </location>
    <ligand>
        <name>Zn(2+)</name>
        <dbReference type="ChEBI" id="CHEBI:29105"/>
    </ligand>
</feature>
<dbReference type="InterPro" id="IPR012338">
    <property type="entry name" value="Beta-lactam/transpept-like"/>
</dbReference>
<organism evidence="17 18">
    <name type="scientific">Dasania phycosphaerae</name>
    <dbReference type="NCBI Taxonomy" id="2950436"/>
    <lineage>
        <taxon>Bacteria</taxon>
        <taxon>Pseudomonadati</taxon>
        <taxon>Pseudomonadota</taxon>
        <taxon>Gammaproteobacteria</taxon>
        <taxon>Cellvibrionales</taxon>
        <taxon>Spongiibacteraceae</taxon>
        <taxon>Dasania</taxon>
    </lineage>
</organism>
<evidence type="ECO:0000259" key="16">
    <source>
        <dbReference type="Pfam" id="PF03717"/>
    </source>
</evidence>
<comment type="cofactor">
    <cofactor evidence="14">
        <name>Zn(2+)</name>
        <dbReference type="ChEBI" id="CHEBI:29105"/>
    </cofactor>
    <text evidence="14">Binds one Zn(2+) ion per subunit.</text>
</comment>
<accession>A0A9J6RHF3</accession>
<sequence>MSPRVSIKDPYTEKRLYAARLVVVLLGVSALLLLLVWRYFSLQVLDHDIYRTQSDRNRVQLQAIPPKRGLIYDRNGVLLAENIPSYELTVVKEQVGDLEQTLATLQTIVELNDEHIEKFKQLLSRRRAYQAITLKTQLSEQEIAAIAVNRYRLPGVDVDARLSRYYPQGEYFAHVLGYVGRISEREQAVIDEVNYSGSQYIGKIGLEKYYEELLHGKVGYQNVETNARGRVLRVLERQDPEPGADIYLHLDAHVQKVAHDALAGERGAVVAIDPSNGGVIAMVSTPSFDPNLFVNGISNKDYSQLRDSLDLPLFNRALQGQYPPGSTVKPIFGLAGLHHKVVTPQTKVRDPGWYQLPNDDRLYRDWTWKTRRRGHGEHVQLEQAIAESCDTYFWDLAYQLGIDRMHDFAQPFGLGSKVEIDNTNERDGLLPSRTWKRQMKRLPWFPGETLNVGIGQGYMLVTPLQLASAFSAVANRGDNFVPRLLRQQAEQALPPVAKPYIEVQAQHWQSVIQAMAQVIDSRRGSAHSIRRGARFSMAGKTGTSQVIGIAQGAEYDAEQILKRQRDHALFVGFAPVDKPKIVVAVIIENGEKSSRAAAVVRKVFDAWLIDQDMLNKESSSPVFNVAATEVANES</sequence>
<evidence type="ECO:0000256" key="14">
    <source>
        <dbReference type="HAMAP-Rule" id="MF_02081"/>
    </source>
</evidence>
<feature type="binding site" evidence="14">
    <location>
        <position position="375"/>
    </location>
    <ligand>
        <name>Zn(2+)</name>
        <dbReference type="ChEBI" id="CHEBI:29105"/>
    </ligand>
</feature>
<evidence type="ECO:0000256" key="11">
    <source>
        <dbReference type="ARBA" id="ARBA00022989"/>
    </source>
</evidence>
<dbReference type="SUPFAM" id="SSF56601">
    <property type="entry name" value="beta-lactamase/transpeptidase-like"/>
    <property type="match status" value="1"/>
</dbReference>
<dbReference type="GO" id="GO:0006508">
    <property type="term" value="P:proteolysis"/>
    <property type="evidence" value="ECO:0007669"/>
    <property type="project" value="UniProtKB-KW"/>
</dbReference>
<comment type="subcellular location">
    <subcellularLocation>
        <location evidence="14">Cell inner membrane</location>
        <topology evidence="14">Single-pass membrane protein</topology>
    </subcellularLocation>
    <subcellularLocation>
        <location evidence="2">Cell membrane</location>
    </subcellularLocation>
    <subcellularLocation>
        <location evidence="1">Membrane</location>
        <topology evidence="1">Single-pass membrane protein</topology>
    </subcellularLocation>
</comment>
<evidence type="ECO:0000256" key="5">
    <source>
        <dbReference type="ARBA" id="ARBA00022645"/>
    </source>
</evidence>
<dbReference type="Pfam" id="PF03717">
    <property type="entry name" value="PBP_dimer"/>
    <property type="match status" value="1"/>
</dbReference>
<keyword evidence="11 14" id="KW-1133">Transmembrane helix</keyword>
<comment type="function">
    <text evidence="14">Catalyzes cross-linking of the peptidoglycan cell wall.</text>
</comment>
<name>A0A9J6RHF3_9GAMM</name>
<feature type="transmembrane region" description="Helical" evidence="14">
    <location>
        <begin position="21"/>
        <end position="40"/>
    </location>
</feature>
<keyword evidence="13 14" id="KW-0961">Cell wall biogenesis/degradation</keyword>
<dbReference type="PANTHER" id="PTHR30627">
    <property type="entry name" value="PEPTIDOGLYCAN D,D-TRANSPEPTIDASE"/>
    <property type="match status" value="1"/>
</dbReference>
<keyword evidence="3 14" id="KW-1003">Cell membrane</keyword>
<evidence type="ECO:0000256" key="8">
    <source>
        <dbReference type="ARBA" id="ARBA00022801"/>
    </source>
</evidence>
<keyword evidence="14" id="KW-0479">Metal-binding</keyword>
<dbReference type="InterPro" id="IPR001460">
    <property type="entry name" value="PCN-bd_Tpept"/>
</dbReference>
<evidence type="ECO:0000259" key="15">
    <source>
        <dbReference type="Pfam" id="PF00905"/>
    </source>
</evidence>
<evidence type="ECO:0000256" key="3">
    <source>
        <dbReference type="ARBA" id="ARBA00022475"/>
    </source>
</evidence>
<evidence type="ECO:0000256" key="12">
    <source>
        <dbReference type="ARBA" id="ARBA00023136"/>
    </source>
</evidence>
<dbReference type="Proteomes" id="UP001069090">
    <property type="component" value="Unassembled WGS sequence"/>
</dbReference>
<gene>
    <name evidence="14 17" type="primary">mrdA</name>
    <name evidence="17" type="ORF">O0V09_00405</name>
</gene>
<dbReference type="GO" id="GO:0009252">
    <property type="term" value="P:peptidoglycan biosynthetic process"/>
    <property type="evidence" value="ECO:0007669"/>
    <property type="project" value="UniProtKB-UniRule"/>
</dbReference>
<dbReference type="GO" id="GO:0008360">
    <property type="term" value="P:regulation of cell shape"/>
    <property type="evidence" value="ECO:0007669"/>
    <property type="project" value="UniProtKB-KW"/>
</dbReference>
<keyword evidence="9 14" id="KW-0133">Cell shape</keyword>
<dbReference type="GO" id="GO:0008270">
    <property type="term" value="F:zinc ion binding"/>
    <property type="evidence" value="ECO:0007669"/>
    <property type="project" value="UniProtKB-UniRule"/>
</dbReference>